<dbReference type="AlphaFoldDB" id="A0A1D7THW4"/>
<dbReference type="SUPFAM" id="SSF81271">
    <property type="entry name" value="TGS-like"/>
    <property type="match status" value="1"/>
</dbReference>
<dbReference type="RefSeq" id="WP_069477504.1">
    <property type="nucleotide sequence ID" value="NZ_CP017111.1"/>
</dbReference>
<dbReference type="InterPro" id="IPR033655">
    <property type="entry name" value="TGS_RelA/SpoT"/>
</dbReference>
<dbReference type="CDD" id="cd01668">
    <property type="entry name" value="TGS_RSH"/>
    <property type="match status" value="1"/>
</dbReference>
<keyword evidence="3" id="KW-0378">Hydrolase</keyword>
<dbReference type="NCBIfam" id="TIGR00691">
    <property type="entry name" value="spoT_relA"/>
    <property type="match status" value="1"/>
</dbReference>
<dbReference type="SUPFAM" id="SSF81301">
    <property type="entry name" value="Nucleotidyltransferase"/>
    <property type="match status" value="1"/>
</dbReference>
<dbReference type="SMART" id="SM00954">
    <property type="entry name" value="RelA_SpoT"/>
    <property type="match status" value="1"/>
</dbReference>
<reference evidence="4" key="1">
    <citation type="submission" date="2016-08" db="EMBL/GenBank/DDBJ databases">
        <title>Complete genome sequence of the organohalide-respiring Epsilonproteobacterium Sulfurospirillum halorespirans.</title>
        <authorList>
            <person name="Goris T."/>
            <person name="Zimmermann J."/>
            <person name="Schenz B."/>
            <person name="Lemos M."/>
            <person name="Hackermueller J."/>
            <person name="Diekert G."/>
        </authorList>
    </citation>
    <scope>NUCLEOTIDE SEQUENCE [LARGE SCALE GENOMIC DNA]</scope>
    <source>
        <strain>DSM 13726</strain>
        <strain evidence="4">PCE-M2</strain>
    </source>
</reference>
<dbReference type="Gene3D" id="3.10.20.30">
    <property type="match status" value="1"/>
</dbReference>
<dbReference type="EC" id="2.7.6.5" evidence="3"/>
<dbReference type="InterPro" id="IPR007685">
    <property type="entry name" value="RelA_SpoT"/>
</dbReference>
<dbReference type="STRING" id="1193502.SHALO_0851"/>
<dbReference type="GO" id="GO:0042594">
    <property type="term" value="P:response to starvation"/>
    <property type="evidence" value="ECO:0007669"/>
    <property type="project" value="TreeGrafter"/>
</dbReference>
<dbReference type="GO" id="GO:0008893">
    <property type="term" value="F:guanosine-3',5'-bis(diphosphate) 3'-diphosphatase activity"/>
    <property type="evidence" value="ECO:0007669"/>
    <property type="project" value="UniProtKB-EC"/>
</dbReference>
<dbReference type="InterPro" id="IPR012676">
    <property type="entry name" value="TGS-like"/>
</dbReference>
<evidence type="ECO:0000313" key="3">
    <source>
        <dbReference type="EMBL" id="AOO64632.1"/>
    </source>
</evidence>
<dbReference type="SMART" id="SM00471">
    <property type="entry name" value="HDc"/>
    <property type="match status" value="1"/>
</dbReference>
<dbReference type="PANTHER" id="PTHR21262">
    <property type="entry name" value="GUANOSINE-3',5'-BIS DIPHOSPHATE 3'-PYROPHOSPHOHYDROLASE"/>
    <property type="match status" value="1"/>
</dbReference>
<dbReference type="InterPro" id="IPR004095">
    <property type="entry name" value="TGS"/>
</dbReference>
<dbReference type="FunFam" id="1.10.3210.10:FF:000001">
    <property type="entry name" value="GTP pyrophosphokinase RelA"/>
    <property type="match status" value="1"/>
</dbReference>
<dbReference type="CDD" id="cd05399">
    <property type="entry name" value="NT_Rel-Spo_like"/>
    <property type="match status" value="1"/>
</dbReference>
<evidence type="ECO:0000259" key="2">
    <source>
        <dbReference type="PROSITE" id="PS51671"/>
    </source>
</evidence>
<dbReference type="PATRIC" id="fig|1193502.14.peg.859"/>
<dbReference type="InterPro" id="IPR043519">
    <property type="entry name" value="NT_sf"/>
</dbReference>
<dbReference type="InterPro" id="IPR002912">
    <property type="entry name" value="ACT_dom"/>
</dbReference>
<dbReference type="Pfam" id="PF01842">
    <property type="entry name" value="ACT"/>
    <property type="match status" value="1"/>
</dbReference>
<dbReference type="Pfam" id="PF02824">
    <property type="entry name" value="TGS"/>
    <property type="match status" value="1"/>
</dbReference>
<dbReference type="SUPFAM" id="SSF109604">
    <property type="entry name" value="HD-domain/PDEase-like"/>
    <property type="match status" value="1"/>
</dbReference>
<dbReference type="InterPro" id="IPR004811">
    <property type="entry name" value="RelA/Spo_fam"/>
</dbReference>
<comment type="function">
    <text evidence="1">In eubacteria ppGpp (guanosine 3'-diphosphate 5'-diphosphate) is a mediator of the stringent response that coordinates a variety of cellular activities in response to changes in nutritional abundance.</text>
</comment>
<dbReference type="CDD" id="cd00077">
    <property type="entry name" value="HDc"/>
    <property type="match status" value="1"/>
</dbReference>
<name>A0A1D7THW4_9BACT</name>
<dbReference type="InterPro" id="IPR045865">
    <property type="entry name" value="ACT-like_dom_sf"/>
</dbReference>
<dbReference type="EC" id="3.1.7.2" evidence="3"/>
<dbReference type="PROSITE" id="PS51671">
    <property type="entry name" value="ACT"/>
    <property type="match status" value="1"/>
</dbReference>
<dbReference type="InterPro" id="IPR012675">
    <property type="entry name" value="Beta-grasp_dom_sf"/>
</dbReference>
<evidence type="ECO:0000313" key="4">
    <source>
        <dbReference type="Proteomes" id="UP000094609"/>
    </source>
</evidence>
<dbReference type="CDD" id="cd02116">
    <property type="entry name" value="ACT"/>
    <property type="match status" value="1"/>
</dbReference>
<dbReference type="KEGG" id="shal:SHALO_0851"/>
<proteinExistence type="inferred from homology"/>
<feature type="domain" description="ACT" evidence="2">
    <location>
        <begin position="640"/>
        <end position="718"/>
    </location>
</feature>
<dbReference type="PANTHER" id="PTHR21262:SF36">
    <property type="entry name" value="BIFUNCTIONAL (P)PPGPP SYNTHASE_HYDROLASE SPOT"/>
    <property type="match status" value="1"/>
</dbReference>
<organism evidence="3 4">
    <name type="scientific">Sulfurospirillum halorespirans DSM 13726</name>
    <dbReference type="NCBI Taxonomy" id="1193502"/>
    <lineage>
        <taxon>Bacteria</taxon>
        <taxon>Pseudomonadati</taxon>
        <taxon>Campylobacterota</taxon>
        <taxon>Epsilonproteobacteria</taxon>
        <taxon>Campylobacterales</taxon>
        <taxon>Sulfurospirillaceae</taxon>
        <taxon>Sulfurospirillum</taxon>
    </lineage>
</organism>
<dbReference type="EMBL" id="CP017111">
    <property type="protein sequence ID" value="AOO64632.1"/>
    <property type="molecule type" value="Genomic_DNA"/>
</dbReference>
<dbReference type="Proteomes" id="UP000094609">
    <property type="component" value="Chromosome"/>
</dbReference>
<comment type="similarity">
    <text evidence="1">Belongs to the relA/spoT family.</text>
</comment>
<protein>
    <submittedName>
        <fullName evidence="3">Guanosine-3',5'-bis(Diphosphate) 3'-pyrophosphohydrolase</fullName>
        <ecNumber evidence="3">2.7.6.5</ecNumber>
        <ecNumber evidence="3">3.1.7.2</ecNumber>
    </submittedName>
</protein>
<dbReference type="Pfam" id="PF04607">
    <property type="entry name" value="RelA_SpoT"/>
    <property type="match status" value="1"/>
</dbReference>
<dbReference type="FunFam" id="3.10.20.30:FF:000002">
    <property type="entry name" value="GTP pyrophosphokinase (RelA/SpoT)"/>
    <property type="match status" value="1"/>
</dbReference>
<sequence>MEELVEIVKECKRSDKAVELLYKYIKPTANVEKAIAFTIAKHQGQYRKSGEEYVIHPILVCVFVAYLGGDESMIVAGLLHDVVEDTSCPTEDIKAMFGEEVGHLVDGLTKIVEIRDIELIPSSSNDKLVASALTFRKMLIASIRDVRVLVVKLCDRLHNMLTLSALDPVKQRRIAEETLVVYAPIAHRLGISSIKNLLEDFSFYYVMPNEYNKIDGYIKEHGQQLQLRLNHFISKIKNHMLQEGFIESDFTIQKRIKHYYSIYLKMQRKGVTIEEVLDLLAIRIIVRTPIDCYRALGIVHQHFKPLISRFKDYIAIPKENGYQTIHTTVFDDKSIVESQIRTYDMNKTAEYGVAAHWKYKSGGLNPKLDWLNDLNNQNEDIENIEDFYAIAKDNLYSEDIAVFSPKGDIFTLPRGATVLDFAYEVHTEVGTYADEAYVNKQKVPLLSELKNGDIVRIVTSKEPKYRCSWVNSVKTGKAKSTIQANCRQKIKEINHKVAIKILSHAFGVAENKVEAWVEQEHATKKIFKIATDSIYLQDVSNTLKLYAMQDTLLFPLLKKDRYHIKKQKFENIVIYSNHHIANVYFDYCCHPKRGDDIVGFKKGNDVFVHHKLCERAASLMEESEPMVFVKWTKEAPDRYKLIVSLENKKGSLASFLAYLAKMQINLVTIELGKAEDEGHADYFEMILELPDKNVNAVRENLKGKYRVIEFVSVNDAYK</sequence>
<gene>
    <name evidence="3" type="ORF">SHALO_0851</name>
</gene>
<keyword evidence="4" id="KW-1185">Reference proteome</keyword>
<keyword evidence="3" id="KW-0808">Transferase</keyword>
<dbReference type="GO" id="GO:0005886">
    <property type="term" value="C:plasma membrane"/>
    <property type="evidence" value="ECO:0007669"/>
    <property type="project" value="TreeGrafter"/>
</dbReference>
<dbReference type="Gene3D" id="1.10.3210.10">
    <property type="entry name" value="Hypothetical protein af1432"/>
    <property type="match status" value="1"/>
</dbReference>
<evidence type="ECO:0000256" key="1">
    <source>
        <dbReference type="RuleBase" id="RU003847"/>
    </source>
</evidence>
<dbReference type="InterPro" id="IPR003607">
    <property type="entry name" value="HD/PDEase_dom"/>
</dbReference>
<dbReference type="GO" id="GO:0015969">
    <property type="term" value="P:guanosine tetraphosphate metabolic process"/>
    <property type="evidence" value="ECO:0007669"/>
    <property type="project" value="InterPro"/>
</dbReference>
<dbReference type="Pfam" id="PF13328">
    <property type="entry name" value="HD_4"/>
    <property type="match status" value="1"/>
</dbReference>
<dbReference type="Gene3D" id="3.30.460.10">
    <property type="entry name" value="Beta Polymerase, domain 2"/>
    <property type="match status" value="1"/>
</dbReference>
<dbReference type="GO" id="GO:0008728">
    <property type="term" value="F:GTP diphosphokinase activity"/>
    <property type="evidence" value="ECO:0007669"/>
    <property type="project" value="UniProtKB-EC"/>
</dbReference>
<dbReference type="SUPFAM" id="SSF55021">
    <property type="entry name" value="ACT-like"/>
    <property type="match status" value="1"/>
</dbReference>
<accession>A0A1D7THW4</accession>